<reference evidence="3 4" key="1">
    <citation type="submission" date="2021-05" db="EMBL/GenBank/DDBJ databases">
        <title>A Polyphasic approach of four new species of the genus Ohtaekwangia: Ohtaekwangia histidinii sp. nov., Ohtaekwangia cretensis sp. nov., Ohtaekwangia indiensis sp. nov., Ohtaekwangia reichenbachii sp. nov. from diverse environment.</title>
        <authorList>
            <person name="Octaviana S."/>
        </authorList>
    </citation>
    <scope>NUCLEOTIDE SEQUENCE [LARGE SCALE GENOMIC DNA]</scope>
    <source>
        <strain evidence="3 4">PWU5</strain>
    </source>
</reference>
<dbReference type="Gene3D" id="1.10.238.10">
    <property type="entry name" value="EF-hand"/>
    <property type="match status" value="1"/>
</dbReference>
<feature type="chain" id="PRO_5042926269" description="EF-hand domain-containing protein" evidence="1">
    <location>
        <begin position="33"/>
        <end position="179"/>
    </location>
</feature>
<evidence type="ECO:0000313" key="4">
    <source>
        <dbReference type="Proteomes" id="UP001319080"/>
    </source>
</evidence>
<proteinExistence type="predicted"/>
<dbReference type="EMBL" id="JAHESE010000006">
    <property type="protein sequence ID" value="MBT1708404.1"/>
    <property type="molecule type" value="Genomic_DNA"/>
</dbReference>
<dbReference type="SUPFAM" id="SSF47473">
    <property type="entry name" value="EF-hand"/>
    <property type="match status" value="1"/>
</dbReference>
<dbReference type="PROSITE" id="PS50222">
    <property type="entry name" value="EF_HAND_2"/>
    <property type="match status" value="1"/>
</dbReference>
<evidence type="ECO:0000256" key="1">
    <source>
        <dbReference type="SAM" id="SignalP"/>
    </source>
</evidence>
<sequence length="179" mass="20232">MKTKTTIPRFSSAVAMLVVTSCAAPKSYTAFADWDASSNSAVERNEFVQGYTALNYFEKWSRDKSSITYDEMGRGVFMSLDGNNDGKLSNEEFTSQINLFYFGLFHDRFDGWDDDHNNSVSHAEFDKHVIASGFALTWDTDGDELISKREMAGGMFYVSDANSDGRVTERELDAWKESR</sequence>
<dbReference type="PROSITE" id="PS51257">
    <property type="entry name" value="PROKAR_LIPOPROTEIN"/>
    <property type="match status" value="1"/>
</dbReference>
<dbReference type="Proteomes" id="UP001319080">
    <property type="component" value="Unassembled WGS sequence"/>
</dbReference>
<keyword evidence="1" id="KW-0732">Signal</keyword>
<evidence type="ECO:0000313" key="3">
    <source>
        <dbReference type="EMBL" id="MBT1708404.1"/>
    </source>
</evidence>
<organism evidence="3 4">
    <name type="scientific">Dawidia cretensis</name>
    <dbReference type="NCBI Taxonomy" id="2782350"/>
    <lineage>
        <taxon>Bacteria</taxon>
        <taxon>Pseudomonadati</taxon>
        <taxon>Bacteroidota</taxon>
        <taxon>Cytophagia</taxon>
        <taxon>Cytophagales</taxon>
        <taxon>Chryseotaleaceae</taxon>
        <taxon>Dawidia</taxon>
    </lineage>
</organism>
<dbReference type="InterPro" id="IPR011992">
    <property type="entry name" value="EF-hand-dom_pair"/>
</dbReference>
<name>A0AAP2GPN2_9BACT</name>
<protein>
    <recommendedName>
        <fullName evidence="2">EF-hand domain-containing protein</fullName>
    </recommendedName>
</protein>
<feature type="domain" description="EF-hand" evidence="2">
    <location>
        <begin position="68"/>
        <end position="103"/>
    </location>
</feature>
<accession>A0AAP2GPN2</accession>
<dbReference type="InterPro" id="IPR002048">
    <property type="entry name" value="EF_hand_dom"/>
</dbReference>
<dbReference type="GO" id="GO:0005509">
    <property type="term" value="F:calcium ion binding"/>
    <property type="evidence" value="ECO:0007669"/>
    <property type="project" value="InterPro"/>
</dbReference>
<dbReference type="AlphaFoldDB" id="A0AAP2GPN2"/>
<dbReference type="RefSeq" id="WP_254083996.1">
    <property type="nucleotide sequence ID" value="NZ_JAHESE010000006.1"/>
</dbReference>
<dbReference type="PROSITE" id="PS00018">
    <property type="entry name" value="EF_HAND_1"/>
    <property type="match status" value="3"/>
</dbReference>
<feature type="signal peptide" evidence="1">
    <location>
        <begin position="1"/>
        <end position="32"/>
    </location>
</feature>
<gene>
    <name evidence="3" type="ORF">KK062_09225</name>
</gene>
<comment type="caution">
    <text evidence="3">The sequence shown here is derived from an EMBL/GenBank/DDBJ whole genome shotgun (WGS) entry which is preliminary data.</text>
</comment>
<keyword evidence="4" id="KW-1185">Reference proteome</keyword>
<evidence type="ECO:0000259" key="2">
    <source>
        <dbReference type="PROSITE" id="PS50222"/>
    </source>
</evidence>
<dbReference type="InterPro" id="IPR018247">
    <property type="entry name" value="EF_Hand_1_Ca_BS"/>
</dbReference>